<feature type="compositionally biased region" description="Low complexity" evidence="1">
    <location>
        <begin position="763"/>
        <end position="772"/>
    </location>
</feature>
<dbReference type="PANTHER" id="PTHR40903:SF1">
    <property type="entry name" value="HYPHALLY REGULATED CELL WALL PROTEIN 3"/>
    <property type="match status" value="1"/>
</dbReference>
<feature type="region of interest" description="Disordered" evidence="1">
    <location>
        <begin position="751"/>
        <end position="807"/>
    </location>
</feature>
<evidence type="ECO:0000256" key="1">
    <source>
        <dbReference type="SAM" id="MobiDB-lite"/>
    </source>
</evidence>
<feature type="compositionally biased region" description="Basic residues" evidence="1">
    <location>
        <begin position="612"/>
        <end position="621"/>
    </location>
</feature>
<name>A0A0G4F900_VITBC</name>
<feature type="compositionally biased region" description="Polar residues" evidence="1">
    <location>
        <begin position="817"/>
        <end position="826"/>
    </location>
</feature>
<feature type="compositionally biased region" description="Basic and acidic residues" evidence="1">
    <location>
        <begin position="540"/>
        <end position="552"/>
    </location>
</feature>
<feature type="compositionally biased region" description="Pro residues" evidence="1">
    <location>
        <begin position="776"/>
        <end position="785"/>
    </location>
</feature>
<feature type="region of interest" description="Disordered" evidence="1">
    <location>
        <begin position="424"/>
        <end position="459"/>
    </location>
</feature>
<reference evidence="2 3" key="1">
    <citation type="submission" date="2014-11" db="EMBL/GenBank/DDBJ databases">
        <authorList>
            <person name="Zhu J."/>
            <person name="Qi W."/>
            <person name="Song R."/>
        </authorList>
    </citation>
    <scope>NUCLEOTIDE SEQUENCE [LARGE SCALE GENOMIC DNA]</scope>
</reference>
<feature type="region of interest" description="Disordered" evidence="1">
    <location>
        <begin position="898"/>
        <end position="919"/>
    </location>
</feature>
<dbReference type="AlphaFoldDB" id="A0A0G4F900"/>
<feature type="compositionally biased region" description="Low complexity" evidence="1">
    <location>
        <begin position="556"/>
        <end position="567"/>
    </location>
</feature>
<dbReference type="EMBL" id="CDMY01000392">
    <property type="protein sequence ID" value="CEM09056.1"/>
    <property type="molecule type" value="Genomic_DNA"/>
</dbReference>
<sequence length="919" mass="97520">MATGQPRIRVSTAPAPQQEGASLPERLSAAWGSPADASLATVHQLGLEMPMGGVYEETSVNGFVVGDDLVKHLSQDLEALNLDRVSSYDQPSRKMARFRSRDNPFAHVAPWAMRPSFPPPSLPPPTQAADRPPLPPPPHTDANGLPNGPDSLPRESDHPMMSPPPLLRNGGRDSDLDSDGLRMSSSGPSIEGEGGIARGTTGGSGSLKGVSSIPSQEQPPPVAAAAVAAAEPAPPAAAAAAPLYGQLYDMYQQQPPQGYLPAHPYGPPVYAPLPQYVGGYGVVPQMGGMVFPPPPVADGIGGAAGGGGGAGGVGVGSESDGSDSEERFYQIVSEPVESYLRMDDIPPDAQIPEFYDGISFSLGEAGRELLRYYIRASGHGKKGKTLQNTSIPDLLRMAYETGLWRVAVRLHLEHKGVAPMTPAHAEMRKYKQDQSRRRREKHKAEPTDPVELMRTPSGRPTVAYRDGMTLRLGAEGRRELLRRFRDLYETRKDFLTRVLQQNQIKYSDMRNATLAKILRVAYYAGLWDDVVAIHFDHLNSKSAKDRARRTAREGGNTNSPTTTATTNDHPLPQPQVVAGKPLARTDQPAIPQLGDPHLPQPLPPLVPIKQEPHRRRRRHTTKAAELVSPRAPLPLPLPPPLQQTDAYGQMVGAGADGDYLFTGAAEGWSRFQPPEGPTLDQPYGGGGAANGWGHVSPTNGYAPVIPQAVPPYEYPPLPPYLHPTAGGPLCTCPVHGNVGVGPWHYGSPQLQSQQPLYLPPAPQAAAGAGAHQPPDDGLPPPPPPAAAAHDGNEENGLQNPPPLVSFESIDRMIGPMPSSQDNNEANNLYDPLGSNGGMTMGIGVGLGMGRSESSMDRGVFGSGFGSGDGLSRGVSIKRERSAGGGMGLGLDMGMGNGMAMGDRSVDEGDGIKTEPFGRL</sequence>
<dbReference type="OrthoDB" id="343102at2759"/>
<feature type="compositionally biased region" description="Basic and acidic residues" evidence="1">
    <location>
        <begin position="903"/>
        <end position="919"/>
    </location>
</feature>
<proteinExistence type="predicted"/>
<gene>
    <name evidence="2" type="ORF">Vbra_14754</name>
</gene>
<feature type="compositionally biased region" description="Low complexity" evidence="1">
    <location>
        <begin position="181"/>
        <end position="191"/>
    </location>
</feature>
<feature type="compositionally biased region" description="Pro residues" evidence="1">
    <location>
        <begin position="116"/>
        <end position="139"/>
    </location>
</feature>
<feature type="compositionally biased region" description="Gly residues" evidence="1">
    <location>
        <begin position="192"/>
        <end position="206"/>
    </location>
</feature>
<accession>A0A0G4F900</accession>
<dbReference type="VEuPathDB" id="CryptoDB:Vbra_14754"/>
<feature type="region of interest" description="Disordered" evidence="1">
    <location>
        <begin position="812"/>
        <end position="831"/>
    </location>
</feature>
<feature type="region of interest" description="Disordered" evidence="1">
    <location>
        <begin position="540"/>
        <end position="623"/>
    </location>
</feature>
<feature type="region of interest" description="Disordered" evidence="1">
    <location>
        <begin position="1"/>
        <end position="25"/>
    </location>
</feature>
<protein>
    <submittedName>
        <fullName evidence="2">Uncharacterized protein</fullName>
    </submittedName>
</protein>
<keyword evidence="3" id="KW-1185">Reference proteome</keyword>
<feature type="region of interest" description="Disordered" evidence="1">
    <location>
        <begin position="116"/>
        <end position="218"/>
    </location>
</feature>
<feature type="compositionally biased region" description="Basic and acidic residues" evidence="1">
    <location>
        <begin position="425"/>
        <end position="435"/>
    </location>
</feature>
<dbReference type="PANTHER" id="PTHR40903">
    <property type="entry name" value="GLYCINE-RICH CELL WALL STRUCTURAL PROTEIN 1-LIKE"/>
    <property type="match status" value="1"/>
</dbReference>
<dbReference type="InParanoid" id="A0A0G4F900"/>
<evidence type="ECO:0000313" key="2">
    <source>
        <dbReference type="EMBL" id="CEM09056.1"/>
    </source>
</evidence>
<dbReference type="Proteomes" id="UP000041254">
    <property type="component" value="Unassembled WGS sequence"/>
</dbReference>
<evidence type="ECO:0000313" key="3">
    <source>
        <dbReference type="Proteomes" id="UP000041254"/>
    </source>
</evidence>
<organism evidence="2 3">
    <name type="scientific">Vitrella brassicaformis (strain CCMP3155)</name>
    <dbReference type="NCBI Taxonomy" id="1169540"/>
    <lineage>
        <taxon>Eukaryota</taxon>
        <taxon>Sar</taxon>
        <taxon>Alveolata</taxon>
        <taxon>Colpodellida</taxon>
        <taxon>Vitrellaceae</taxon>
        <taxon>Vitrella</taxon>
    </lineage>
</organism>